<evidence type="ECO:0000313" key="2">
    <source>
        <dbReference type="EMBL" id="EAX96930.1"/>
    </source>
</evidence>
<name>A2FDT1_TRIV3</name>
<dbReference type="Proteomes" id="UP000001542">
    <property type="component" value="Unassembled WGS sequence"/>
</dbReference>
<sequence length="202" mass="23696">MTSTENKTVFYPSYQTAKYYKFYGVFHFHWEYIVYGLVGYYALCFLLFIPIGILAKNHPNRYYRAGISCKCCYKSCIKEYFAAERHYKQHPTTCIYCATCCKNPFDLLFVTTSRGRHLSLDSVCKVFLIPIFYVILWVVFLLFVEIHVLINLLIHSNTDEINFEINFCPEDSEAMPVQSVTPSYNVNEENVTQQPLIDNPYQ</sequence>
<proteinExistence type="predicted"/>
<dbReference type="RefSeq" id="XP_001309860.1">
    <property type="nucleotide sequence ID" value="XM_001309859.1"/>
</dbReference>
<dbReference type="VEuPathDB" id="TrichDB:TVAG_087550"/>
<reference evidence="2" key="2">
    <citation type="journal article" date="2007" name="Science">
        <title>Draft genome sequence of the sexually transmitted pathogen Trichomonas vaginalis.</title>
        <authorList>
            <person name="Carlton J.M."/>
            <person name="Hirt R.P."/>
            <person name="Silva J.C."/>
            <person name="Delcher A.L."/>
            <person name="Schatz M."/>
            <person name="Zhao Q."/>
            <person name="Wortman J.R."/>
            <person name="Bidwell S.L."/>
            <person name="Alsmark U.C.M."/>
            <person name="Besteiro S."/>
            <person name="Sicheritz-Ponten T."/>
            <person name="Noel C.J."/>
            <person name="Dacks J.B."/>
            <person name="Foster P.G."/>
            <person name="Simillion C."/>
            <person name="Van de Peer Y."/>
            <person name="Miranda-Saavedra D."/>
            <person name="Barton G.J."/>
            <person name="Westrop G.D."/>
            <person name="Mueller S."/>
            <person name="Dessi D."/>
            <person name="Fiori P.L."/>
            <person name="Ren Q."/>
            <person name="Paulsen I."/>
            <person name="Zhang H."/>
            <person name="Bastida-Corcuera F.D."/>
            <person name="Simoes-Barbosa A."/>
            <person name="Brown M.T."/>
            <person name="Hayes R.D."/>
            <person name="Mukherjee M."/>
            <person name="Okumura C.Y."/>
            <person name="Schneider R."/>
            <person name="Smith A.J."/>
            <person name="Vanacova S."/>
            <person name="Villalvazo M."/>
            <person name="Haas B.J."/>
            <person name="Pertea M."/>
            <person name="Feldblyum T.V."/>
            <person name="Utterback T.R."/>
            <person name="Shu C.L."/>
            <person name="Osoegawa K."/>
            <person name="de Jong P.J."/>
            <person name="Hrdy I."/>
            <person name="Horvathova L."/>
            <person name="Zubacova Z."/>
            <person name="Dolezal P."/>
            <person name="Malik S.B."/>
            <person name="Logsdon J.M. Jr."/>
            <person name="Henze K."/>
            <person name="Gupta A."/>
            <person name="Wang C.C."/>
            <person name="Dunne R.L."/>
            <person name="Upcroft J.A."/>
            <person name="Upcroft P."/>
            <person name="White O."/>
            <person name="Salzberg S.L."/>
            <person name="Tang P."/>
            <person name="Chiu C.-H."/>
            <person name="Lee Y.-S."/>
            <person name="Embley T.M."/>
            <person name="Coombs G.H."/>
            <person name="Mottram J.C."/>
            <person name="Tachezy J."/>
            <person name="Fraser-Liggett C.M."/>
            <person name="Johnson P.J."/>
        </authorList>
    </citation>
    <scope>NUCLEOTIDE SEQUENCE [LARGE SCALE GENOMIC DNA]</scope>
    <source>
        <strain evidence="2">G3</strain>
    </source>
</reference>
<evidence type="ECO:0000256" key="1">
    <source>
        <dbReference type="SAM" id="Phobius"/>
    </source>
</evidence>
<dbReference type="EMBL" id="DS113737">
    <property type="protein sequence ID" value="EAX96930.1"/>
    <property type="molecule type" value="Genomic_DNA"/>
</dbReference>
<organism evidence="2 3">
    <name type="scientific">Trichomonas vaginalis (strain ATCC PRA-98 / G3)</name>
    <dbReference type="NCBI Taxonomy" id="412133"/>
    <lineage>
        <taxon>Eukaryota</taxon>
        <taxon>Metamonada</taxon>
        <taxon>Parabasalia</taxon>
        <taxon>Trichomonadida</taxon>
        <taxon>Trichomonadidae</taxon>
        <taxon>Trichomonas</taxon>
    </lineage>
</organism>
<keyword evidence="1" id="KW-0472">Membrane</keyword>
<feature type="transmembrane region" description="Helical" evidence="1">
    <location>
        <begin position="32"/>
        <end position="55"/>
    </location>
</feature>
<keyword evidence="1" id="KW-0812">Transmembrane</keyword>
<keyword evidence="1" id="KW-1133">Transmembrane helix</keyword>
<dbReference type="VEuPathDB" id="TrichDB:TVAGG3_0371270"/>
<gene>
    <name evidence="2" type="ORF">TVAG_087550</name>
</gene>
<protein>
    <submittedName>
        <fullName evidence="2">Uncharacterized protein</fullName>
    </submittedName>
</protein>
<dbReference type="InParanoid" id="A2FDT1"/>
<feature type="transmembrane region" description="Helical" evidence="1">
    <location>
        <begin position="126"/>
        <end position="150"/>
    </location>
</feature>
<reference evidence="2" key="1">
    <citation type="submission" date="2006-10" db="EMBL/GenBank/DDBJ databases">
        <authorList>
            <person name="Amadeo P."/>
            <person name="Zhao Q."/>
            <person name="Wortman J."/>
            <person name="Fraser-Liggett C."/>
            <person name="Carlton J."/>
        </authorList>
    </citation>
    <scope>NUCLEOTIDE SEQUENCE</scope>
    <source>
        <strain evidence="2">G3</strain>
    </source>
</reference>
<dbReference type="AlphaFoldDB" id="A2FDT1"/>
<evidence type="ECO:0000313" key="3">
    <source>
        <dbReference type="Proteomes" id="UP000001542"/>
    </source>
</evidence>
<keyword evidence="3" id="KW-1185">Reference proteome</keyword>
<accession>A2FDT1</accession>
<dbReference type="KEGG" id="tva:4754707"/>